<dbReference type="EMBL" id="FNIJ01000014">
    <property type="protein sequence ID" value="SDO69997.1"/>
    <property type="molecule type" value="Genomic_DNA"/>
</dbReference>
<dbReference type="SMART" id="SM00939">
    <property type="entry name" value="PepX_C"/>
    <property type="match status" value="1"/>
</dbReference>
<organism evidence="3 4">
    <name type="scientific">Pseudomonas jinjuensis</name>
    <dbReference type="NCBI Taxonomy" id="198616"/>
    <lineage>
        <taxon>Bacteria</taxon>
        <taxon>Pseudomonadati</taxon>
        <taxon>Pseudomonadota</taxon>
        <taxon>Gammaproteobacteria</taxon>
        <taxon>Pseudomonadales</taxon>
        <taxon>Pseudomonadaceae</taxon>
        <taxon>Pseudomonas</taxon>
    </lineage>
</organism>
<accession>A0A1H0LP92</accession>
<dbReference type="PANTHER" id="PTHR43056:SF10">
    <property type="entry name" value="COCE_NOND FAMILY, PUTATIVE (AFU_ORTHOLOGUE AFUA_7G00600)-RELATED"/>
    <property type="match status" value="1"/>
</dbReference>
<gene>
    <name evidence="3" type="ORF">SAMN05216193_114141</name>
</gene>
<dbReference type="Pfam" id="PF08530">
    <property type="entry name" value="PepX_C"/>
    <property type="match status" value="1"/>
</dbReference>
<dbReference type="Gene3D" id="3.40.50.1820">
    <property type="entry name" value="alpha/beta hydrolase"/>
    <property type="match status" value="1"/>
</dbReference>
<dbReference type="InterPro" id="IPR005674">
    <property type="entry name" value="CocE/Ser_esterase"/>
</dbReference>
<dbReference type="Pfam" id="PF02129">
    <property type="entry name" value="Peptidase_S15"/>
    <property type="match status" value="1"/>
</dbReference>
<dbReference type="InterPro" id="IPR029058">
    <property type="entry name" value="AB_hydrolase_fold"/>
</dbReference>
<sequence>MQILKDRMVRMRDGVRLATDIYLPAVGAGPWPVVIERTPYDKSKPSRSERRLDGRHLSREDMALKLTERGFAAVFQDCRGRHGSEGHFIKYVNEGADGYDSLAWIVEQPWCDGRVGSMGLSYAAHTQLAMACLAPPGLCTMVLDSGGFADAYQCGIRQGGAFELKQATWAFKQAKESPAAKADPALRAALEAEDIRAWFARMPWRRGDSPLRQVPEYEDYLFEQWERGDFDDYWQQLGIYAKGFYSRIPDMPILFMSSWYDAYVSSTLDNYLGLSAVHESRHCLVMGPWLHGDRNISHSGNVEFGPAANFDGNIAGDWLACRIDWFETHLAGRPGAGLAAPVQVFLMGGGSGRRTAENRLDHGGKWIGAESWPLPGSRPLELYLTAAGELHEEPPAADGATLGYRFDPDDPVPTIGGALTSGAPVFAGGAFDQVDAPGFFGTRGTGRPLNERPDVLSFSTPPLEHDLLVAGPVTVELWVESGCPDTDFTAKLLDVYPPSEDYPEGYAMNLTDGIFRCRYRNGWSEPTAIVPHQRFRVTIEPFATCNLFRKGHRLRLEISSSNFPRFDVNPNSGEAPGQAQHKRVARNTLHLHAEAASRLRLVVVPAEASPGHHPSRSACPQ</sequence>
<keyword evidence="4" id="KW-1185">Reference proteome</keyword>
<dbReference type="PANTHER" id="PTHR43056">
    <property type="entry name" value="PEPTIDASE S9 PROLYL OLIGOPEPTIDASE"/>
    <property type="match status" value="1"/>
</dbReference>
<dbReference type="SUPFAM" id="SSF53474">
    <property type="entry name" value="alpha/beta-Hydrolases"/>
    <property type="match status" value="1"/>
</dbReference>
<dbReference type="Gene3D" id="1.10.3020.10">
    <property type="entry name" value="alpha-amino acid ester hydrolase ( Helical cap domain)"/>
    <property type="match status" value="1"/>
</dbReference>
<dbReference type="SUPFAM" id="SSF49785">
    <property type="entry name" value="Galactose-binding domain-like"/>
    <property type="match status" value="1"/>
</dbReference>
<dbReference type="AlphaFoldDB" id="A0A1H0LP92"/>
<evidence type="ECO:0000259" key="2">
    <source>
        <dbReference type="SMART" id="SM00939"/>
    </source>
</evidence>
<dbReference type="InterPro" id="IPR013736">
    <property type="entry name" value="Xaa-Pro_dipept_C"/>
</dbReference>
<dbReference type="GO" id="GO:0008239">
    <property type="term" value="F:dipeptidyl-peptidase activity"/>
    <property type="evidence" value="ECO:0007669"/>
    <property type="project" value="InterPro"/>
</dbReference>
<protein>
    <recommendedName>
        <fullName evidence="2">Xaa-Pro dipeptidyl-peptidase C-terminal domain-containing protein</fullName>
    </recommendedName>
</protein>
<name>A0A1H0LP92_9PSED</name>
<dbReference type="OrthoDB" id="9806163at2"/>
<dbReference type="InterPro" id="IPR000383">
    <property type="entry name" value="Xaa-Pro-like_dom"/>
</dbReference>
<dbReference type="NCBIfam" id="TIGR00976">
    <property type="entry name" value="CocE_NonD"/>
    <property type="match status" value="1"/>
</dbReference>
<evidence type="ECO:0000313" key="3">
    <source>
        <dbReference type="EMBL" id="SDO69997.1"/>
    </source>
</evidence>
<dbReference type="STRING" id="198616.SAMN05216193_114141"/>
<dbReference type="InterPro" id="IPR050585">
    <property type="entry name" value="Xaa-Pro_dipeptidyl-ppase/CocE"/>
</dbReference>
<keyword evidence="1" id="KW-0378">Hydrolase</keyword>
<reference evidence="4" key="1">
    <citation type="submission" date="2016-10" db="EMBL/GenBank/DDBJ databases">
        <authorList>
            <person name="Varghese N."/>
            <person name="Submissions S."/>
        </authorList>
    </citation>
    <scope>NUCLEOTIDE SEQUENCE [LARGE SCALE GENOMIC DNA]</scope>
    <source>
        <strain evidence="4">JCM 21621</strain>
    </source>
</reference>
<evidence type="ECO:0000313" key="4">
    <source>
        <dbReference type="Proteomes" id="UP000242957"/>
    </source>
</evidence>
<proteinExistence type="predicted"/>
<feature type="domain" description="Xaa-Pro dipeptidyl-peptidase C-terminal" evidence="2">
    <location>
        <begin position="323"/>
        <end position="600"/>
    </location>
</feature>
<dbReference type="Gene3D" id="2.60.120.260">
    <property type="entry name" value="Galactose-binding domain-like"/>
    <property type="match status" value="1"/>
</dbReference>
<evidence type="ECO:0000256" key="1">
    <source>
        <dbReference type="ARBA" id="ARBA00022801"/>
    </source>
</evidence>
<dbReference type="Proteomes" id="UP000242957">
    <property type="component" value="Unassembled WGS sequence"/>
</dbReference>
<dbReference type="RefSeq" id="WP_084312367.1">
    <property type="nucleotide sequence ID" value="NZ_FNIJ01000014.1"/>
</dbReference>
<dbReference type="InterPro" id="IPR008979">
    <property type="entry name" value="Galactose-bd-like_sf"/>
</dbReference>